<keyword evidence="5 8" id="KW-0560">Oxidoreductase</keyword>
<accession>A0ABV7H826</accession>
<dbReference type="RefSeq" id="WP_377304957.1">
    <property type="nucleotide sequence ID" value="NZ_CP180191.1"/>
</dbReference>
<dbReference type="SUPFAM" id="SSF48264">
    <property type="entry name" value="Cytochrome P450"/>
    <property type="match status" value="1"/>
</dbReference>
<evidence type="ECO:0000256" key="6">
    <source>
        <dbReference type="ARBA" id="ARBA00023004"/>
    </source>
</evidence>
<keyword evidence="7 8" id="KW-0503">Monooxygenase</keyword>
<gene>
    <name evidence="9" type="ORF">ACFOEN_14030</name>
</gene>
<dbReference type="PROSITE" id="PS00086">
    <property type="entry name" value="CYTOCHROME_P450"/>
    <property type="match status" value="1"/>
</dbReference>
<keyword evidence="6 8" id="KW-0408">Iron</keyword>
<comment type="cofactor">
    <cofactor evidence="1">
        <name>heme</name>
        <dbReference type="ChEBI" id="CHEBI:30413"/>
    </cofactor>
</comment>
<protein>
    <submittedName>
        <fullName evidence="9">Cytochrome P450</fullName>
    </submittedName>
</protein>
<reference evidence="10" key="1">
    <citation type="journal article" date="2019" name="Int. J. Syst. Evol. Microbiol.">
        <title>The Global Catalogue of Microorganisms (GCM) 10K type strain sequencing project: providing services to taxonomists for standard genome sequencing and annotation.</title>
        <authorList>
            <consortium name="The Broad Institute Genomics Platform"/>
            <consortium name="The Broad Institute Genome Sequencing Center for Infectious Disease"/>
            <person name="Wu L."/>
            <person name="Ma J."/>
        </authorList>
    </citation>
    <scope>NUCLEOTIDE SEQUENCE [LARGE SCALE GENOMIC DNA]</scope>
    <source>
        <strain evidence="10">KCTC 52168</strain>
    </source>
</reference>
<name>A0ABV7H826_9BURK</name>
<keyword evidence="10" id="KW-1185">Reference proteome</keyword>
<evidence type="ECO:0000256" key="1">
    <source>
        <dbReference type="ARBA" id="ARBA00001971"/>
    </source>
</evidence>
<evidence type="ECO:0000256" key="4">
    <source>
        <dbReference type="ARBA" id="ARBA00022723"/>
    </source>
</evidence>
<proteinExistence type="inferred from homology"/>
<evidence type="ECO:0000313" key="10">
    <source>
        <dbReference type="Proteomes" id="UP001595556"/>
    </source>
</evidence>
<dbReference type="InterPro" id="IPR036396">
    <property type="entry name" value="Cyt_P450_sf"/>
</dbReference>
<sequence length="459" mass="51291">MAAQPDTLFAAPSFNSAWRALSHLPHCGYAPLHVDLALLRDTLGFARRVQQRAGSVSRAILVGRPQALLMSADALETVLADTSGRVSAAGGWAPFLGELFPRGLIMRDGEDHRLHRRRMLPALRRDALDQHLARMAPRVDAAVDGWVQAGQLDLHDAFRRLTLDLASDVFLGVRETADVEAAHHDFVQLVDASAAILRLPEPWRRHTRYGRGLAARARLSAFLRSRIAARRDDPGGDLFSQLCVLRDEDGLAFDDEEIIDHMIFLWMAAHDTTRSALTTATRALALDEAWQERLRDELGAGDAARALPDLDALNRLQALGWSIKEALRLFPPIPTLARQLRADMEVDGQHLPAGTVVTLFLLAVQRDPRWWAEPDRFDPERFSPERADAQRHRYAWVPFGGGAHMCLGQHFAQMQARLVLRSLLVRSRWQLPADQVKARMAFAPIAHPPAGLRVQLRSR</sequence>
<evidence type="ECO:0000256" key="7">
    <source>
        <dbReference type="ARBA" id="ARBA00023033"/>
    </source>
</evidence>
<dbReference type="InterPro" id="IPR017972">
    <property type="entry name" value="Cyt_P450_CS"/>
</dbReference>
<evidence type="ECO:0000313" key="9">
    <source>
        <dbReference type="EMBL" id="MFC3148746.1"/>
    </source>
</evidence>
<evidence type="ECO:0000256" key="5">
    <source>
        <dbReference type="ARBA" id="ARBA00023002"/>
    </source>
</evidence>
<dbReference type="PANTHER" id="PTHR24286">
    <property type="entry name" value="CYTOCHROME P450 26"/>
    <property type="match status" value="1"/>
</dbReference>
<evidence type="ECO:0000256" key="2">
    <source>
        <dbReference type="ARBA" id="ARBA00010617"/>
    </source>
</evidence>
<dbReference type="PRINTS" id="PR00465">
    <property type="entry name" value="EP450IV"/>
</dbReference>
<dbReference type="InterPro" id="IPR002403">
    <property type="entry name" value="Cyt_P450_E_grp-IV"/>
</dbReference>
<comment type="caution">
    <text evidence="9">The sequence shown here is derived from an EMBL/GenBank/DDBJ whole genome shotgun (WGS) entry which is preliminary data.</text>
</comment>
<dbReference type="EMBL" id="JBHRTI010000007">
    <property type="protein sequence ID" value="MFC3148746.1"/>
    <property type="molecule type" value="Genomic_DNA"/>
</dbReference>
<evidence type="ECO:0000256" key="3">
    <source>
        <dbReference type="ARBA" id="ARBA00022617"/>
    </source>
</evidence>
<dbReference type="InterPro" id="IPR001128">
    <property type="entry name" value="Cyt_P450"/>
</dbReference>
<dbReference type="Proteomes" id="UP001595556">
    <property type="component" value="Unassembled WGS sequence"/>
</dbReference>
<dbReference type="PANTHER" id="PTHR24286:SF24">
    <property type="entry name" value="LANOSTEROL 14-ALPHA DEMETHYLASE"/>
    <property type="match status" value="1"/>
</dbReference>
<dbReference type="Gene3D" id="1.10.630.10">
    <property type="entry name" value="Cytochrome P450"/>
    <property type="match status" value="1"/>
</dbReference>
<keyword evidence="3 8" id="KW-0349">Heme</keyword>
<dbReference type="PRINTS" id="PR00385">
    <property type="entry name" value="P450"/>
</dbReference>
<evidence type="ECO:0000256" key="8">
    <source>
        <dbReference type="RuleBase" id="RU000461"/>
    </source>
</evidence>
<keyword evidence="4 8" id="KW-0479">Metal-binding</keyword>
<comment type="similarity">
    <text evidence="2 8">Belongs to the cytochrome P450 family.</text>
</comment>
<organism evidence="9 10">
    <name type="scientific">Piscinibacterium candidicorallinum</name>
    <dbReference type="NCBI Taxonomy" id="1793872"/>
    <lineage>
        <taxon>Bacteria</taxon>
        <taxon>Pseudomonadati</taxon>
        <taxon>Pseudomonadota</taxon>
        <taxon>Betaproteobacteria</taxon>
        <taxon>Burkholderiales</taxon>
        <taxon>Piscinibacterium</taxon>
    </lineage>
</organism>
<dbReference type="Pfam" id="PF00067">
    <property type="entry name" value="p450"/>
    <property type="match status" value="1"/>
</dbReference>